<dbReference type="AlphaFoldDB" id="X0W1S7"/>
<proteinExistence type="predicted"/>
<evidence type="ECO:0000313" key="1">
    <source>
        <dbReference type="EMBL" id="GAG18593.1"/>
    </source>
</evidence>
<name>X0W1S7_9ZZZZ</name>
<feature type="non-terminal residue" evidence="1">
    <location>
        <position position="254"/>
    </location>
</feature>
<comment type="caution">
    <text evidence="1">The sequence shown here is derived from an EMBL/GenBank/DDBJ whole genome shotgun (WGS) entry which is preliminary data.</text>
</comment>
<sequence length="254" mass="26884">MAKIQFNVGEGGLGRPLNGKDYYSGFLFDSTDYPTGFSADEPIKLLTSLQEAESLGITNDGIGEVVATGGAVEVTVVGAAGDIWTVTIKSQRNPAILLAQTIQGTADTIDSLASRIADTINESSNVHGFTATASLGVVNLVCAPNWGEAFNAAGLTCTTSGAGTYTLTQFTGGVGSDISIMYYHISEFFRLQPKGLLWFGIYDEAGGLNTQDIEDIAVYANGDIRQMAVYLKTDYTSSDLNAIQGQIDVLQAEY</sequence>
<gene>
    <name evidence="1" type="ORF">S01H1_50870</name>
</gene>
<organism evidence="1">
    <name type="scientific">marine sediment metagenome</name>
    <dbReference type="NCBI Taxonomy" id="412755"/>
    <lineage>
        <taxon>unclassified sequences</taxon>
        <taxon>metagenomes</taxon>
        <taxon>ecological metagenomes</taxon>
    </lineage>
</organism>
<dbReference type="EMBL" id="BARS01032798">
    <property type="protein sequence ID" value="GAG18593.1"/>
    <property type="molecule type" value="Genomic_DNA"/>
</dbReference>
<protein>
    <submittedName>
        <fullName evidence="1">Uncharacterized protein</fullName>
    </submittedName>
</protein>
<accession>X0W1S7</accession>
<reference evidence="1" key="1">
    <citation type="journal article" date="2014" name="Front. Microbiol.">
        <title>High frequency of phylogenetically diverse reductive dehalogenase-homologous genes in deep subseafloor sedimentary metagenomes.</title>
        <authorList>
            <person name="Kawai M."/>
            <person name="Futagami T."/>
            <person name="Toyoda A."/>
            <person name="Takaki Y."/>
            <person name="Nishi S."/>
            <person name="Hori S."/>
            <person name="Arai W."/>
            <person name="Tsubouchi T."/>
            <person name="Morono Y."/>
            <person name="Uchiyama I."/>
            <person name="Ito T."/>
            <person name="Fujiyama A."/>
            <person name="Inagaki F."/>
            <person name="Takami H."/>
        </authorList>
    </citation>
    <scope>NUCLEOTIDE SEQUENCE</scope>
    <source>
        <strain evidence="1">Expedition CK06-06</strain>
    </source>
</reference>